<evidence type="ECO:0000256" key="3">
    <source>
        <dbReference type="ARBA" id="ARBA00022692"/>
    </source>
</evidence>
<keyword evidence="7" id="KW-1185">Reference proteome</keyword>
<dbReference type="Gene3D" id="1.20.1440.20">
    <property type="entry name" value="LemA-like domain"/>
    <property type="match status" value="1"/>
</dbReference>
<gene>
    <name evidence="6" type="ORF">JCM15548_11445</name>
</gene>
<dbReference type="PANTHER" id="PTHR34478">
    <property type="entry name" value="PROTEIN LEMA"/>
    <property type="match status" value="1"/>
</dbReference>
<evidence type="ECO:0000256" key="5">
    <source>
        <dbReference type="ARBA" id="ARBA00023136"/>
    </source>
</evidence>
<proteinExistence type="inferred from homology"/>
<evidence type="ECO:0000256" key="4">
    <source>
        <dbReference type="ARBA" id="ARBA00022989"/>
    </source>
</evidence>
<comment type="caution">
    <text evidence="6">The sequence shown here is derived from an EMBL/GenBank/DDBJ whole genome shotgun (WGS) entry which is preliminary data.</text>
</comment>
<dbReference type="GO" id="GO:0016020">
    <property type="term" value="C:membrane"/>
    <property type="evidence" value="ECO:0007669"/>
    <property type="project" value="UniProtKB-SubCell"/>
</dbReference>
<reference evidence="6 7" key="1">
    <citation type="journal article" date="2015" name="Microbes Environ.">
        <title>Distribution and evolution of nitrogen fixation genes in the phylum bacteroidetes.</title>
        <authorList>
            <person name="Inoue J."/>
            <person name="Oshima K."/>
            <person name="Suda W."/>
            <person name="Sakamoto M."/>
            <person name="Iino T."/>
            <person name="Noda S."/>
            <person name="Hongoh Y."/>
            <person name="Hattori M."/>
            <person name="Ohkuma M."/>
        </authorList>
    </citation>
    <scope>NUCLEOTIDE SEQUENCE [LARGE SCALE GENOMIC DNA]</scope>
    <source>
        <strain evidence="6">JCM 15548</strain>
    </source>
</reference>
<sequence length="184" mass="20352">MTLLIIAAVLALLALLLYNGLIRKKNEVENAFGGMDVQLKKRYDLIPNIVATVQQYASHERELLEKVTKLRAQAVSGDLSNDEKVAVDNQISGAIRGIMVAVENYPDLKASENFLNLQRTLNEVESQISASRRAYNAAVTDYNNGVETFPANLMAGMMGLQRKPVFEIPEAERANVNVKDLFNG</sequence>
<keyword evidence="4" id="KW-1133">Transmembrane helix</keyword>
<dbReference type="OrthoDB" id="9804152at2"/>
<dbReference type="RefSeq" id="WP_062123354.1">
    <property type="nucleotide sequence ID" value="NZ_BAZW01000007.1"/>
</dbReference>
<dbReference type="InterPro" id="IPR023353">
    <property type="entry name" value="LemA-like_dom_sf"/>
</dbReference>
<dbReference type="InterPro" id="IPR007156">
    <property type="entry name" value="MamQ_LemA"/>
</dbReference>
<dbReference type="SUPFAM" id="SSF140478">
    <property type="entry name" value="LemA-like"/>
    <property type="match status" value="1"/>
</dbReference>
<comment type="similarity">
    <text evidence="2">Belongs to the LemA family.</text>
</comment>
<dbReference type="Proteomes" id="UP000032900">
    <property type="component" value="Unassembled WGS sequence"/>
</dbReference>
<dbReference type="STRING" id="1236989.JCM15548_11445"/>
<dbReference type="PANTHER" id="PTHR34478:SF1">
    <property type="entry name" value="PROTEIN LEMA"/>
    <property type="match status" value="1"/>
</dbReference>
<comment type="subcellular location">
    <subcellularLocation>
        <location evidence="1">Membrane</location>
        <topology evidence="1">Single-pass membrane protein</topology>
    </subcellularLocation>
</comment>
<keyword evidence="3" id="KW-0812">Transmembrane</keyword>
<protein>
    <submittedName>
        <fullName evidence="6">LemA protein</fullName>
    </submittedName>
</protein>
<evidence type="ECO:0000256" key="1">
    <source>
        <dbReference type="ARBA" id="ARBA00004167"/>
    </source>
</evidence>
<dbReference type="AlphaFoldDB" id="A0A0E9LWM3"/>
<dbReference type="Pfam" id="PF04011">
    <property type="entry name" value="LemA"/>
    <property type="match status" value="1"/>
</dbReference>
<organism evidence="6 7">
    <name type="scientific">Geofilum rubicundum JCM 15548</name>
    <dbReference type="NCBI Taxonomy" id="1236989"/>
    <lineage>
        <taxon>Bacteria</taxon>
        <taxon>Pseudomonadati</taxon>
        <taxon>Bacteroidota</taxon>
        <taxon>Bacteroidia</taxon>
        <taxon>Marinilabiliales</taxon>
        <taxon>Marinilabiliaceae</taxon>
        <taxon>Geofilum</taxon>
    </lineage>
</organism>
<dbReference type="EMBL" id="BAZW01000007">
    <property type="protein sequence ID" value="GAO29275.1"/>
    <property type="molecule type" value="Genomic_DNA"/>
</dbReference>
<evidence type="ECO:0000256" key="2">
    <source>
        <dbReference type="ARBA" id="ARBA00008854"/>
    </source>
</evidence>
<evidence type="ECO:0000313" key="6">
    <source>
        <dbReference type="EMBL" id="GAO29275.1"/>
    </source>
</evidence>
<accession>A0A0E9LWM3</accession>
<keyword evidence="5" id="KW-0472">Membrane</keyword>
<name>A0A0E9LWM3_9BACT</name>
<evidence type="ECO:0000313" key="7">
    <source>
        <dbReference type="Proteomes" id="UP000032900"/>
    </source>
</evidence>